<dbReference type="STRING" id="230819.A0A5C3KN33"/>
<proteinExistence type="predicted"/>
<keyword evidence="1" id="KW-0812">Transmembrane</keyword>
<keyword evidence="1" id="KW-0472">Membrane</keyword>
<protein>
    <submittedName>
        <fullName evidence="2">Uncharacterized protein</fullName>
    </submittedName>
</protein>
<dbReference type="EMBL" id="ML210272">
    <property type="protein sequence ID" value="TFK21303.1"/>
    <property type="molecule type" value="Genomic_DNA"/>
</dbReference>
<evidence type="ECO:0000313" key="2">
    <source>
        <dbReference type="EMBL" id="TFK21303.1"/>
    </source>
</evidence>
<feature type="non-terminal residue" evidence="2">
    <location>
        <position position="1"/>
    </location>
</feature>
<keyword evidence="3" id="KW-1185">Reference proteome</keyword>
<dbReference type="Proteomes" id="UP000307440">
    <property type="component" value="Unassembled WGS sequence"/>
</dbReference>
<evidence type="ECO:0000256" key="1">
    <source>
        <dbReference type="SAM" id="Phobius"/>
    </source>
</evidence>
<reference evidence="2 3" key="1">
    <citation type="journal article" date="2019" name="Nat. Ecol. Evol.">
        <title>Megaphylogeny resolves global patterns of mushroom evolution.</title>
        <authorList>
            <person name="Varga T."/>
            <person name="Krizsan K."/>
            <person name="Foldi C."/>
            <person name="Dima B."/>
            <person name="Sanchez-Garcia M."/>
            <person name="Sanchez-Ramirez S."/>
            <person name="Szollosi G.J."/>
            <person name="Szarkandi J.G."/>
            <person name="Papp V."/>
            <person name="Albert L."/>
            <person name="Andreopoulos W."/>
            <person name="Angelini C."/>
            <person name="Antonin V."/>
            <person name="Barry K.W."/>
            <person name="Bougher N.L."/>
            <person name="Buchanan P."/>
            <person name="Buyck B."/>
            <person name="Bense V."/>
            <person name="Catcheside P."/>
            <person name="Chovatia M."/>
            <person name="Cooper J."/>
            <person name="Damon W."/>
            <person name="Desjardin D."/>
            <person name="Finy P."/>
            <person name="Geml J."/>
            <person name="Haridas S."/>
            <person name="Hughes K."/>
            <person name="Justo A."/>
            <person name="Karasinski D."/>
            <person name="Kautmanova I."/>
            <person name="Kiss B."/>
            <person name="Kocsube S."/>
            <person name="Kotiranta H."/>
            <person name="LaButti K.M."/>
            <person name="Lechner B.E."/>
            <person name="Liimatainen K."/>
            <person name="Lipzen A."/>
            <person name="Lukacs Z."/>
            <person name="Mihaltcheva S."/>
            <person name="Morgado L.N."/>
            <person name="Niskanen T."/>
            <person name="Noordeloos M.E."/>
            <person name="Ohm R.A."/>
            <person name="Ortiz-Santana B."/>
            <person name="Ovrebo C."/>
            <person name="Racz N."/>
            <person name="Riley R."/>
            <person name="Savchenko A."/>
            <person name="Shiryaev A."/>
            <person name="Soop K."/>
            <person name="Spirin V."/>
            <person name="Szebenyi C."/>
            <person name="Tomsovsky M."/>
            <person name="Tulloss R.E."/>
            <person name="Uehling J."/>
            <person name="Grigoriev I.V."/>
            <person name="Vagvolgyi C."/>
            <person name="Papp T."/>
            <person name="Martin F.M."/>
            <person name="Miettinen O."/>
            <person name="Hibbett D.S."/>
            <person name="Nagy L.G."/>
        </authorList>
    </citation>
    <scope>NUCLEOTIDE SEQUENCE [LARGE SCALE GENOMIC DNA]</scope>
    <source>
        <strain evidence="2 3">CBS 121175</strain>
    </source>
</reference>
<feature type="non-terminal residue" evidence="2">
    <location>
        <position position="137"/>
    </location>
</feature>
<keyword evidence="1" id="KW-1133">Transmembrane helix</keyword>
<accession>A0A5C3KN33</accession>
<dbReference type="OrthoDB" id="2758521at2759"/>
<evidence type="ECO:0000313" key="3">
    <source>
        <dbReference type="Proteomes" id="UP000307440"/>
    </source>
</evidence>
<organism evidence="2 3">
    <name type="scientific">Coprinopsis marcescibilis</name>
    <name type="common">Agaric fungus</name>
    <name type="synonym">Psathyrella marcescibilis</name>
    <dbReference type="NCBI Taxonomy" id="230819"/>
    <lineage>
        <taxon>Eukaryota</taxon>
        <taxon>Fungi</taxon>
        <taxon>Dikarya</taxon>
        <taxon>Basidiomycota</taxon>
        <taxon>Agaricomycotina</taxon>
        <taxon>Agaricomycetes</taxon>
        <taxon>Agaricomycetidae</taxon>
        <taxon>Agaricales</taxon>
        <taxon>Agaricineae</taxon>
        <taxon>Psathyrellaceae</taxon>
        <taxon>Coprinopsis</taxon>
    </lineage>
</organism>
<sequence>ETCAGCALQPDTSSAFMGTYRETTYHPESVLHGTPTTPSHLNIVFCLSGTAIYVYFILANYGYIPEITVNTNCNFILDGVLTEQPFNHDPKGPTAVQFEYHRLVFARSNLSNIHHVLEIRVEGFDFSSYINFDYAVY</sequence>
<gene>
    <name evidence="2" type="ORF">FA15DRAFT_548727</name>
</gene>
<dbReference type="AlphaFoldDB" id="A0A5C3KN33"/>
<feature type="transmembrane region" description="Helical" evidence="1">
    <location>
        <begin position="39"/>
        <end position="58"/>
    </location>
</feature>
<name>A0A5C3KN33_COPMA</name>